<evidence type="ECO:0000256" key="2">
    <source>
        <dbReference type="ARBA" id="ARBA00022840"/>
    </source>
</evidence>
<geneLocation type="chloroplast" evidence="7"/>
<dbReference type="PROSITE" id="PS01036">
    <property type="entry name" value="HSP70_3"/>
    <property type="match status" value="1"/>
</dbReference>
<keyword evidence="5" id="KW-0175">Coiled coil</keyword>
<dbReference type="Gene3D" id="1.20.1270.10">
    <property type="match status" value="1"/>
</dbReference>
<dbReference type="NCBIfam" id="TIGR02350">
    <property type="entry name" value="prok_dnaK"/>
    <property type="match status" value="1"/>
</dbReference>
<comment type="subcellular location">
    <subcellularLocation>
        <location evidence="3">Plastid</location>
        <location evidence="3">Chloroplast</location>
    </subcellularLocation>
</comment>
<dbReference type="InterPro" id="IPR029047">
    <property type="entry name" value="HSP70_peptide-bd_sf"/>
</dbReference>
<sequence length="628" mass="67691">MAKVVGIDLGTTNSVVAVMEGGKPSVIPNAEGFRSTPSIVAYTKKGDKLVGQVAKRQAVLNPENTFYSVKRFIGRQASEVSENLKKVSYNIKSTDVIKIQCPALNKEFASEEISAQVLRKLADDATKYLGEPVTQAVVTVPAYFNDSQRQATKDAGQIAGLEVLRIINEPTAASLSYGLEKKDNETILVFDLGGGTFDVSVLEVGEGVFEVLSTSGDTSLGGDDFDDKIVSWLASEFENDENLDLTKDLQALQRLTEAAEKAKVELSSVSQTEINLPFIAISESGPKHLERTLTVSKFEQLCSDLIERCSVPVETALKDANLTTSQIDEVVLVGGSTRIPAIKKLVKEVLQKDPNETVNPDEVVAVGAAVQAGVLAGEVKDILLLDVTPLSLGVETVGGVSTKIIPRNTTVPTKKSEVFSTADDNQSNVEIVVLQGEREFAKDNKRLGTFRLNGILPAPRGVPQIEVTFDTDANGILSVSAKDTGTGQEQSITITGSSTLSRDEIDNMVQQAEENAAKDKERMSQVEAKNLADSVLYQAEKQSLELEKQNLISDEDRSELQSAIDNLKESISNENYEKMDSISKEIQQLLASIGSKAYGNKAPDSESQQSSNSASDDGVIDAEFSETK</sequence>
<dbReference type="GO" id="GO:0140662">
    <property type="term" value="F:ATP-dependent protein folding chaperone"/>
    <property type="evidence" value="ECO:0007669"/>
    <property type="project" value="InterPro"/>
</dbReference>
<dbReference type="FunFam" id="3.30.420.40:FF:000004">
    <property type="entry name" value="Molecular chaperone DnaK"/>
    <property type="match status" value="1"/>
</dbReference>
<dbReference type="PRINTS" id="PR00301">
    <property type="entry name" value="HEATSHOCK70"/>
</dbReference>
<dbReference type="InterPro" id="IPR013126">
    <property type="entry name" value="Hsp_70_fam"/>
</dbReference>
<evidence type="ECO:0000256" key="1">
    <source>
        <dbReference type="ARBA" id="ARBA00022741"/>
    </source>
</evidence>
<reference evidence="7" key="1">
    <citation type="submission" date="2020-06" db="EMBL/GenBank/DDBJ databases">
        <title>Organellar genomes of a novel haptophyte.</title>
        <authorList>
            <person name="Kamikawa R."/>
            <person name="Miyashita H."/>
        </authorList>
    </citation>
    <scope>NUCLEOTIDE SEQUENCE</scope>
    <source>
        <strain evidence="7">NIES-3900</strain>
    </source>
</reference>
<dbReference type="AlphaFoldDB" id="A0A7R7AJ42"/>
<comment type="similarity">
    <text evidence="3 4">Belongs to the heat shock protein 70 family.</text>
</comment>
<dbReference type="InterPro" id="IPR018181">
    <property type="entry name" value="Heat_shock_70_CS"/>
</dbReference>
<feature type="compositionally biased region" description="Low complexity" evidence="6">
    <location>
        <begin position="605"/>
        <end position="617"/>
    </location>
</feature>
<dbReference type="EMBL" id="LC564893">
    <property type="protein sequence ID" value="BCG67722.1"/>
    <property type="molecule type" value="Genomic_DNA"/>
</dbReference>
<dbReference type="FunFam" id="3.90.640.10:FF:000003">
    <property type="entry name" value="Molecular chaperone DnaK"/>
    <property type="match status" value="1"/>
</dbReference>
<comment type="function">
    <text evidence="3">Acts as a chaperone.</text>
</comment>
<dbReference type="Pfam" id="PF00012">
    <property type="entry name" value="HSP70"/>
    <property type="match status" value="1"/>
</dbReference>
<evidence type="ECO:0000256" key="6">
    <source>
        <dbReference type="SAM" id="MobiDB-lite"/>
    </source>
</evidence>
<dbReference type="Gene3D" id="3.90.640.10">
    <property type="entry name" value="Actin, Chain A, domain 4"/>
    <property type="match status" value="1"/>
</dbReference>
<feature type="coiled-coil region" evidence="5">
    <location>
        <begin position="242"/>
        <end position="272"/>
    </location>
</feature>
<dbReference type="InterPro" id="IPR029048">
    <property type="entry name" value="HSP70_C_sf"/>
</dbReference>
<dbReference type="HAMAP" id="MF_00332">
    <property type="entry name" value="DnaK"/>
    <property type="match status" value="1"/>
</dbReference>
<dbReference type="GO" id="GO:0005524">
    <property type="term" value="F:ATP binding"/>
    <property type="evidence" value="ECO:0007669"/>
    <property type="project" value="UniProtKB-UniRule"/>
</dbReference>
<evidence type="ECO:0000256" key="3">
    <source>
        <dbReference type="HAMAP-Rule" id="MF_00332"/>
    </source>
</evidence>
<keyword evidence="7" id="KW-0934">Plastid</keyword>
<feature type="region of interest" description="Disordered" evidence="6">
    <location>
        <begin position="597"/>
        <end position="628"/>
    </location>
</feature>
<evidence type="ECO:0000256" key="4">
    <source>
        <dbReference type="RuleBase" id="RU003322"/>
    </source>
</evidence>
<organism evidence="7">
    <name type="scientific">Haptophyceae sp. NIES-3900</name>
    <dbReference type="NCBI Taxonomy" id="2748608"/>
    <lineage>
        <taxon>Eukaryota</taxon>
        <taxon>Haptista</taxon>
        <taxon>Haptophyta</taxon>
    </lineage>
</organism>
<dbReference type="PROSITE" id="PS00329">
    <property type="entry name" value="HSP70_2"/>
    <property type="match status" value="1"/>
</dbReference>
<protein>
    <recommendedName>
        <fullName evidence="3">Chaperone protein DnaK</fullName>
    </recommendedName>
    <alternativeName>
        <fullName evidence="3">HSP70</fullName>
    </alternativeName>
    <alternativeName>
        <fullName evidence="3">Heat shock 70 kDa protein</fullName>
    </alternativeName>
    <alternativeName>
        <fullName evidence="3">Heat shock protein 70</fullName>
    </alternativeName>
</protein>
<name>A0A7R7AJ42_9EUKA</name>
<evidence type="ECO:0000313" key="7">
    <source>
        <dbReference type="EMBL" id="BCG67722.1"/>
    </source>
</evidence>
<dbReference type="SUPFAM" id="SSF53067">
    <property type="entry name" value="Actin-like ATPase domain"/>
    <property type="match status" value="2"/>
</dbReference>
<dbReference type="PANTHER" id="PTHR19375">
    <property type="entry name" value="HEAT SHOCK PROTEIN 70KDA"/>
    <property type="match status" value="1"/>
</dbReference>
<dbReference type="InterPro" id="IPR043129">
    <property type="entry name" value="ATPase_NBD"/>
</dbReference>
<evidence type="ECO:0000256" key="5">
    <source>
        <dbReference type="SAM" id="Coils"/>
    </source>
</evidence>
<dbReference type="GO" id="GO:0051082">
    <property type="term" value="F:unfolded protein binding"/>
    <property type="evidence" value="ECO:0007669"/>
    <property type="project" value="InterPro"/>
</dbReference>
<dbReference type="NCBIfam" id="NF001413">
    <property type="entry name" value="PRK00290.1"/>
    <property type="match status" value="1"/>
</dbReference>
<dbReference type="FunFam" id="2.60.34.10:FF:000014">
    <property type="entry name" value="Chaperone protein DnaK HSP70"/>
    <property type="match status" value="1"/>
</dbReference>
<dbReference type="GO" id="GO:0009507">
    <property type="term" value="C:chloroplast"/>
    <property type="evidence" value="ECO:0007669"/>
    <property type="project" value="UniProtKB-SubCell"/>
</dbReference>
<dbReference type="CDD" id="cd10234">
    <property type="entry name" value="ASKHA_NBD_HSP70_DnaK-like"/>
    <property type="match status" value="1"/>
</dbReference>
<dbReference type="Gene3D" id="2.60.34.10">
    <property type="entry name" value="Substrate Binding Domain Of DNAk, Chain A, domain 1"/>
    <property type="match status" value="1"/>
</dbReference>
<keyword evidence="7" id="KW-0150">Chloroplast</keyword>
<dbReference type="PROSITE" id="PS00297">
    <property type="entry name" value="HSP70_1"/>
    <property type="match status" value="1"/>
</dbReference>
<keyword evidence="1 3" id="KW-0547">Nucleotide-binding</keyword>
<gene>
    <name evidence="3 7" type="primary">dnaK</name>
</gene>
<dbReference type="InterPro" id="IPR012725">
    <property type="entry name" value="Chaperone_DnaK"/>
</dbReference>
<accession>A0A7R7AJ42</accession>
<dbReference type="Gene3D" id="3.30.420.40">
    <property type="match status" value="2"/>
</dbReference>
<feature type="compositionally biased region" description="Acidic residues" evidence="6">
    <location>
        <begin position="618"/>
        <end position="628"/>
    </location>
</feature>
<dbReference type="SUPFAM" id="SSF100920">
    <property type="entry name" value="Heat shock protein 70kD (HSP70), peptide-binding domain"/>
    <property type="match status" value="1"/>
</dbReference>
<keyword evidence="3" id="KW-0143">Chaperone</keyword>
<proteinExistence type="inferred from homology"/>
<feature type="coiled-coil region" evidence="5">
    <location>
        <begin position="502"/>
        <end position="577"/>
    </location>
</feature>
<keyword evidence="2 3" id="KW-0067">ATP-binding</keyword>